<dbReference type="SUPFAM" id="SSF101908">
    <property type="entry name" value="Putative isomerase YbhE"/>
    <property type="match status" value="1"/>
</dbReference>
<comment type="caution">
    <text evidence="2">The sequence shown here is derived from an EMBL/GenBank/DDBJ whole genome shotgun (WGS) entry which is preliminary data.</text>
</comment>
<feature type="domain" description="F-box" evidence="1">
    <location>
        <begin position="618"/>
        <end position="658"/>
    </location>
</feature>
<evidence type="ECO:0000259" key="1">
    <source>
        <dbReference type="SMART" id="SM00256"/>
    </source>
</evidence>
<dbReference type="Proteomes" id="UP000663846">
    <property type="component" value="Unassembled WGS sequence"/>
</dbReference>
<dbReference type="CDD" id="cd09917">
    <property type="entry name" value="F-box_SF"/>
    <property type="match status" value="1"/>
</dbReference>
<feature type="domain" description="F-box" evidence="1">
    <location>
        <begin position="26"/>
        <end position="66"/>
    </location>
</feature>
<evidence type="ECO:0000313" key="3">
    <source>
        <dbReference type="Proteomes" id="UP000663846"/>
    </source>
</evidence>
<proteinExistence type="predicted"/>
<sequence>MIEGLHNVTHRRLPLMDTNTLPFGGLSPELIIQILHYCECLSILNFAATCRLFHDLVARSTSLQLHLELEANGLELLKGSFQRDATYSVILKDLRRFRDAWLDLDFSNPVERLVGESDMLLWELREGFYIRAFSQAGGRFPDSIQFIPLDSGILVHPPLIFDFTFNEFTADPEQKLLAILSRGPHRDNRVYVHLCSSITGLAHPLARHPRLVAEFDFDPPYFWPGFSIEIMEHVVLAKVSHPHTHKYELLIWDWRSGAFLNRISSRGGICDFTFLDQQHLVVSSGTRSDQIHLDTLELLVFAISNDSSACATSDGSLRIADSLVSEPILRLGFPQIKDLSKISETGFFIRSQPTPGRAMHKSSATFVCAYATTLSMTFCFREAAAGWEGPPYYRVFIDGKFIRDQIRTAPLESGTKVLPWSSWGTNATRWFIALDEPDHWICWMSGSRYIASLPNQPHYCVFDFSPRIVGRFRDRFAQTNPAAFDHLVDTSDLAMADGFHDVDHLASDLGLFSLKSPPEHRSFAITVGADNPSVIDNDEDLGFEERITSRLPYRLVFRTDHKESYEAWQINGNFLVGINTQGVSEALTAYKLNRYFSLRSSLVSLRPMKDPFPYFSSLSDELIIQILHFCTYDIILRFAATNQRHYTILSNSIALKFHIELEVNGLHVVEGSGKGSATYSRLLDELVCYRDAWLNLDLEKPIERISHREMLLWELREGNYVVAFTSKSDPMWGTDSWGPDSMQLTPIGSLETPQPITFPSVYNELTLDFEQELVALVRTNPNNKTSLEVRLCSTVTGLAHPLARNPIFFLQIDFPIPGPGHQTFTLEVIGDILVVRVADILDNKYEIMAWNWKSGALLCRIGSTSGIADFTLLDRTHLALFSVVADEQGPRLITISLYSMIPQTPDEIPMGPYFYATEYACARPVLVFEFPKLDHAYQVSSRVIMRSDPIPGRATYTKSASFAHSTALTFSIIMSLLQSSSPEMNEDSAHFRIFVSTKSLLSYLLESVGQEDTTVISWEVWGPQATRWFLCERQTTYWVYWTSGSRFVRVNDNPHAELDNLSVFDFHPPTVKRFVCTSAATEQQSLHEERMKENVLKGRGLIIPHPQILDPDTNHAALLIDTVGRDMPTVIETGFSVQVESRLPYRVVTRPASVMWREDWSIDGNHIIGMMTQVQDSFDQLTVYKLRV</sequence>
<dbReference type="Pfam" id="PF00646">
    <property type="entry name" value="F-box"/>
    <property type="match status" value="1"/>
</dbReference>
<dbReference type="InterPro" id="IPR036047">
    <property type="entry name" value="F-box-like_dom_sf"/>
</dbReference>
<dbReference type="SUPFAM" id="SSF81383">
    <property type="entry name" value="F-box domain"/>
    <property type="match status" value="1"/>
</dbReference>
<organism evidence="2 3">
    <name type="scientific">Rhizoctonia solani</name>
    <dbReference type="NCBI Taxonomy" id="456999"/>
    <lineage>
        <taxon>Eukaryota</taxon>
        <taxon>Fungi</taxon>
        <taxon>Dikarya</taxon>
        <taxon>Basidiomycota</taxon>
        <taxon>Agaricomycotina</taxon>
        <taxon>Agaricomycetes</taxon>
        <taxon>Cantharellales</taxon>
        <taxon>Ceratobasidiaceae</taxon>
        <taxon>Rhizoctonia</taxon>
    </lineage>
</organism>
<evidence type="ECO:0000313" key="2">
    <source>
        <dbReference type="EMBL" id="CAE6437538.1"/>
    </source>
</evidence>
<name>A0A8H3ATT4_9AGAM</name>
<accession>A0A8H3ATT4</accession>
<protein>
    <recommendedName>
        <fullName evidence="1">F-box domain-containing protein</fullName>
    </recommendedName>
</protein>
<dbReference type="EMBL" id="CAJMWS010000358">
    <property type="protein sequence ID" value="CAE6437538.1"/>
    <property type="molecule type" value="Genomic_DNA"/>
</dbReference>
<dbReference type="AlphaFoldDB" id="A0A8H3ATT4"/>
<gene>
    <name evidence="2" type="ORF">RDB_LOCUS122958</name>
</gene>
<reference evidence="2" key="1">
    <citation type="submission" date="2021-01" db="EMBL/GenBank/DDBJ databases">
        <authorList>
            <person name="Kaushik A."/>
        </authorList>
    </citation>
    <scope>NUCLEOTIDE SEQUENCE</scope>
    <source>
        <strain evidence="2">AG1-1C</strain>
    </source>
</reference>
<dbReference type="InterPro" id="IPR001810">
    <property type="entry name" value="F-box_dom"/>
</dbReference>
<dbReference type="SMART" id="SM00256">
    <property type="entry name" value="FBOX"/>
    <property type="match status" value="2"/>
</dbReference>